<dbReference type="Proteomes" id="UP000515180">
    <property type="component" value="Unplaced"/>
</dbReference>
<dbReference type="AlphaFoldDB" id="A0A6P6FCG1"/>
<protein>
    <submittedName>
        <fullName evidence="6">Deoxynucleotidyltransferase terminal-interacting protein 2 isoform X1</fullName>
    </submittedName>
</protein>
<dbReference type="GO" id="GO:0003723">
    <property type="term" value="F:RNA binding"/>
    <property type="evidence" value="ECO:0007669"/>
    <property type="project" value="TreeGrafter"/>
</dbReference>
<feature type="chain" id="PRO_5027917015" evidence="3">
    <location>
        <begin position="22"/>
        <end position="287"/>
    </location>
</feature>
<organism evidence="5 6">
    <name type="scientific">Bombus impatiens</name>
    <name type="common">Bumblebee</name>
    <dbReference type="NCBI Taxonomy" id="132113"/>
    <lineage>
        <taxon>Eukaryota</taxon>
        <taxon>Metazoa</taxon>
        <taxon>Ecdysozoa</taxon>
        <taxon>Arthropoda</taxon>
        <taxon>Hexapoda</taxon>
        <taxon>Insecta</taxon>
        <taxon>Pterygota</taxon>
        <taxon>Neoptera</taxon>
        <taxon>Endopterygota</taxon>
        <taxon>Hymenoptera</taxon>
        <taxon>Apocrita</taxon>
        <taxon>Aculeata</taxon>
        <taxon>Apoidea</taxon>
        <taxon>Anthophila</taxon>
        <taxon>Apidae</taxon>
        <taxon>Bombus</taxon>
        <taxon>Pyrobombus</taxon>
    </lineage>
</organism>
<dbReference type="PANTHER" id="PTHR21686">
    <property type="entry name" value="DEOXYNUCLEOTIDYLTRANSFERASE TERMINAL-INTERACTING PROTEIN 2"/>
    <property type="match status" value="1"/>
</dbReference>
<dbReference type="GeneID" id="100745383"/>
<dbReference type="RefSeq" id="XP_024224518.1">
    <property type="nucleotide sequence ID" value="XM_024368750.2"/>
</dbReference>
<dbReference type="InterPro" id="IPR014810">
    <property type="entry name" value="Fcf2_C"/>
</dbReference>
<dbReference type="PANTHER" id="PTHR21686:SF12">
    <property type="entry name" value="DEOXYNUCLEOTIDYLTRANSFERASE TERMINAL-INTERACTING PROTEIN 2"/>
    <property type="match status" value="1"/>
</dbReference>
<evidence type="ECO:0000259" key="4">
    <source>
        <dbReference type="Pfam" id="PF08698"/>
    </source>
</evidence>
<evidence type="ECO:0000256" key="2">
    <source>
        <dbReference type="ARBA" id="ARBA00023242"/>
    </source>
</evidence>
<feature type="domain" description="Fcf2 pre-rRNA processing C-terminal" evidence="4">
    <location>
        <begin position="167"/>
        <end position="259"/>
    </location>
</feature>
<keyword evidence="2" id="KW-0539">Nucleus</keyword>
<reference evidence="6" key="1">
    <citation type="submission" date="2025-08" db="UniProtKB">
        <authorList>
            <consortium name="RefSeq"/>
        </authorList>
    </citation>
    <scope>IDENTIFICATION</scope>
</reference>
<evidence type="ECO:0000313" key="6">
    <source>
        <dbReference type="RefSeq" id="XP_024224518.1"/>
    </source>
</evidence>
<evidence type="ECO:0000313" key="5">
    <source>
        <dbReference type="Proteomes" id="UP000515180"/>
    </source>
</evidence>
<comment type="subcellular location">
    <subcellularLocation>
        <location evidence="1">Nucleus</location>
        <location evidence="1">Nucleolus</location>
    </subcellularLocation>
</comment>
<dbReference type="GO" id="GO:0006396">
    <property type="term" value="P:RNA processing"/>
    <property type="evidence" value="ECO:0007669"/>
    <property type="project" value="TreeGrafter"/>
</dbReference>
<accession>A0A6P6FCG1</accession>
<gene>
    <name evidence="6" type="primary">LOC100745383</name>
</gene>
<dbReference type="KEGG" id="bim:100745383"/>
<sequence length="287" mass="33698">MRVLALMVLIVFGLFKKQIILIMDIIIDTEGQADLVTKDRLVDSDEDDLDFENNAGTESVKFFDIEEDLIQDEIPIQKVVRNPTKDIDLEEFEKDMGWSNKTVSSRRRVHRATPAPDVTHLTKELTSIDQILKKSVITPGFEQLHAVPPYMLSRRVLKARRRKELAKTKGENWFNMPAPELTPEVRHDLEVIRMRSALDPKHFYKKNDLKTIPRYFQIGKVMDSHLDYYSGRVTKKERKKTIVDELLADAEFSKFNKRKYKEIIDEKRKLHYKAHRHAKKLKGKKKK</sequence>
<evidence type="ECO:0000256" key="3">
    <source>
        <dbReference type="SAM" id="SignalP"/>
    </source>
</evidence>
<dbReference type="Pfam" id="PF08698">
    <property type="entry name" value="Fcf2"/>
    <property type="match status" value="1"/>
</dbReference>
<name>A0A6P6FCG1_BOMIM</name>
<dbReference type="InterPro" id="IPR039883">
    <property type="entry name" value="Fcf2/DNTTIP2"/>
</dbReference>
<keyword evidence="5" id="KW-1185">Reference proteome</keyword>
<evidence type="ECO:0000256" key="1">
    <source>
        <dbReference type="ARBA" id="ARBA00004604"/>
    </source>
</evidence>
<proteinExistence type="predicted"/>
<feature type="signal peptide" evidence="3">
    <location>
        <begin position="1"/>
        <end position="21"/>
    </location>
</feature>
<keyword evidence="3" id="KW-0732">Signal</keyword>
<dbReference type="GO" id="GO:0005730">
    <property type="term" value="C:nucleolus"/>
    <property type="evidence" value="ECO:0007669"/>
    <property type="project" value="UniProtKB-SubCell"/>
</dbReference>
<dbReference type="OrthoDB" id="427886at2759"/>